<protein>
    <submittedName>
        <fullName evidence="1">Uncharacterized protein</fullName>
    </submittedName>
</protein>
<name>A0ABP0HM58_9DINO</name>
<keyword evidence="2" id="KW-1185">Reference proteome</keyword>
<reference evidence="1 2" key="1">
    <citation type="submission" date="2024-02" db="EMBL/GenBank/DDBJ databases">
        <authorList>
            <person name="Chen Y."/>
            <person name="Shah S."/>
            <person name="Dougan E. K."/>
            <person name="Thang M."/>
            <person name="Chan C."/>
        </authorList>
    </citation>
    <scope>NUCLEOTIDE SEQUENCE [LARGE SCALE GENOMIC DNA]</scope>
</reference>
<comment type="caution">
    <text evidence="1">The sequence shown here is derived from an EMBL/GenBank/DDBJ whole genome shotgun (WGS) entry which is preliminary data.</text>
</comment>
<dbReference type="InterPro" id="IPR011990">
    <property type="entry name" value="TPR-like_helical_dom_sf"/>
</dbReference>
<dbReference type="Gene3D" id="1.25.40.10">
    <property type="entry name" value="Tetratricopeptide repeat domain"/>
    <property type="match status" value="1"/>
</dbReference>
<dbReference type="EMBL" id="CAXAMN010000891">
    <property type="protein sequence ID" value="CAK8991257.1"/>
    <property type="molecule type" value="Genomic_DNA"/>
</dbReference>
<organism evidence="1 2">
    <name type="scientific">Durusdinium trenchii</name>
    <dbReference type="NCBI Taxonomy" id="1381693"/>
    <lineage>
        <taxon>Eukaryota</taxon>
        <taxon>Sar</taxon>
        <taxon>Alveolata</taxon>
        <taxon>Dinophyceae</taxon>
        <taxon>Suessiales</taxon>
        <taxon>Symbiodiniaceae</taxon>
        <taxon>Durusdinium</taxon>
    </lineage>
</organism>
<proteinExistence type="predicted"/>
<evidence type="ECO:0000313" key="1">
    <source>
        <dbReference type="EMBL" id="CAK8991257.1"/>
    </source>
</evidence>
<gene>
    <name evidence="1" type="ORF">CCMP2556_LOCUS2379</name>
</gene>
<evidence type="ECO:0000313" key="2">
    <source>
        <dbReference type="Proteomes" id="UP001642484"/>
    </source>
</evidence>
<accession>A0ABP0HM58</accession>
<sequence>MAAALLAMADAQAAQEDGVGDSLEGAESALRLAKEVLRRMEEAGHVEGRAAAKHVMAKACLAGGQAEAVAEAQEALQLFRALGHLEGEAATLDVLAQAQLQEDPQTAFHSASSGREIFRRLGDRRASMLERSALGALLACGQLDEALKEAEASVRRCRRDPGDRREEAAALVMLAEVPEGIPSRSGLCCPGRRGDLRSGDLDRRPATALGWGPAEPGCCAPSGCLGTHELGPGPAEPSLGTACSGDLSIPP</sequence>
<dbReference type="Proteomes" id="UP001642484">
    <property type="component" value="Unassembled WGS sequence"/>
</dbReference>